<evidence type="ECO:0000313" key="1">
    <source>
        <dbReference type="EMBL" id="UZW20254.1"/>
    </source>
</evidence>
<name>A0ABY6QK94_9PSED</name>
<protein>
    <recommendedName>
        <fullName evidence="3">Type III secretion effector protein</fullName>
    </recommendedName>
</protein>
<proteinExistence type="predicted"/>
<evidence type="ECO:0008006" key="3">
    <source>
        <dbReference type="Google" id="ProtNLM"/>
    </source>
</evidence>
<dbReference type="Proteomes" id="UP001164116">
    <property type="component" value="Chromosome"/>
</dbReference>
<reference evidence="1" key="1">
    <citation type="submission" date="2022-11" db="EMBL/GenBank/DDBJ databases">
        <title>Taxonomic description of a new Pseudomonas species.</title>
        <authorList>
            <person name="Tambong J.T."/>
        </authorList>
    </citation>
    <scope>NUCLEOTIDE SEQUENCE</scope>
    <source>
        <strain evidence="1">S1Bt42</strain>
    </source>
</reference>
<sequence length="302" mass="33564">MRVSFFKREIFYPRLNNEQRSIKTSRCEAGFIPMSNNASIQPFGGAARSIQTMKSPGTYNTGFMWSQTLFNAVRSVMAVLGRWWQPVPPPPPTIPLPPSVVVPDLPSPVSPDVTPGKKPRDIWGGFRQGPDGNCVTVSAIKAAMMRFGQKPSDIFAEVRRVSDGYHVKMRDGFKLQLSESELQAAARRAQFIGNDQEMLRDAQFLFAVSAKRAQMENNDGTAARSFNHAIRTLNDGEYSREGLLRLGLKHHLKAVPLSALLNGMIGTIERRGHSVAVIEGVEELWGRRGGRPYWPESITGLI</sequence>
<accession>A0ABY6QK94</accession>
<organism evidence="1 2">
    <name type="scientific">Pseudomonas quebecensis</name>
    <dbReference type="NCBI Taxonomy" id="2995174"/>
    <lineage>
        <taxon>Bacteria</taxon>
        <taxon>Pseudomonadati</taxon>
        <taxon>Pseudomonadota</taxon>
        <taxon>Gammaproteobacteria</taxon>
        <taxon>Pseudomonadales</taxon>
        <taxon>Pseudomonadaceae</taxon>
        <taxon>Pseudomonas</taxon>
    </lineage>
</organism>
<dbReference type="EMBL" id="CP112866">
    <property type="protein sequence ID" value="UZW20254.1"/>
    <property type="molecule type" value="Genomic_DNA"/>
</dbReference>
<gene>
    <name evidence="1" type="ORF">OSC50_07925</name>
</gene>
<dbReference type="RefSeq" id="WP_181081518.1">
    <property type="nucleotide sequence ID" value="NZ_CP112866.1"/>
</dbReference>
<evidence type="ECO:0000313" key="2">
    <source>
        <dbReference type="Proteomes" id="UP001164116"/>
    </source>
</evidence>
<keyword evidence="2" id="KW-1185">Reference proteome</keyword>